<dbReference type="EMBL" id="AZBU02000010">
    <property type="protein sequence ID" value="TKR62044.1"/>
    <property type="molecule type" value="Genomic_DNA"/>
</dbReference>
<keyword evidence="1" id="KW-1133">Transmembrane helix</keyword>
<name>A0A4U5M085_STECR</name>
<organism evidence="2 3">
    <name type="scientific">Steinernema carpocapsae</name>
    <name type="common">Entomopathogenic nematode</name>
    <dbReference type="NCBI Taxonomy" id="34508"/>
    <lineage>
        <taxon>Eukaryota</taxon>
        <taxon>Metazoa</taxon>
        <taxon>Ecdysozoa</taxon>
        <taxon>Nematoda</taxon>
        <taxon>Chromadorea</taxon>
        <taxon>Rhabditida</taxon>
        <taxon>Tylenchina</taxon>
        <taxon>Panagrolaimomorpha</taxon>
        <taxon>Strongyloidoidea</taxon>
        <taxon>Steinernematidae</taxon>
        <taxon>Steinernema</taxon>
    </lineage>
</organism>
<keyword evidence="3" id="KW-1185">Reference proteome</keyword>
<evidence type="ECO:0000256" key="1">
    <source>
        <dbReference type="SAM" id="Phobius"/>
    </source>
</evidence>
<reference evidence="2 3" key="2">
    <citation type="journal article" date="2019" name="G3 (Bethesda)">
        <title>Hybrid Assembly of the Genome of the Entomopathogenic Nematode Steinernema carpocapsae Identifies the X-Chromosome.</title>
        <authorList>
            <person name="Serra L."/>
            <person name="Macchietto M."/>
            <person name="Macias-Munoz A."/>
            <person name="McGill C.J."/>
            <person name="Rodriguez I.M."/>
            <person name="Rodriguez B."/>
            <person name="Murad R."/>
            <person name="Mortazavi A."/>
        </authorList>
    </citation>
    <scope>NUCLEOTIDE SEQUENCE [LARGE SCALE GENOMIC DNA]</scope>
    <source>
        <strain evidence="2 3">ALL</strain>
    </source>
</reference>
<sequence length="68" mass="8163">MFILIMARYKERVIKPIKTYNAPAMERMSTLIPLEISARSLERYYMWTWVIDVFLQIGLFTFQIVIDS</sequence>
<gene>
    <name evidence="2" type="ORF">L596_026056</name>
</gene>
<protein>
    <submittedName>
        <fullName evidence="2">Uncharacterized protein</fullName>
    </submittedName>
</protein>
<reference evidence="2 3" key="1">
    <citation type="journal article" date="2015" name="Genome Biol.">
        <title>Comparative genomics of Steinernema reveals deeply conserved gene regulatory networks.</title>
        <authorList>
            <person name="Dillman A.R."/>
            <person name="Macchietto M."/>
            <person name="Porter C.F."/>
            <person name="Rogers A."/>
            <person name="Williams B."/>
            <person name="Antoshechkin I."/>
            <person name="Lee M.M."/>
            <person name="Goodwin Z."/>
            <person name="Lu X."/>
            <person name="Lewis E.E."/>
            <person name="Goodrich-Blair H."/>
            <person name="Stock S.P."/>
            <person name="Adams B.J."/>
            <person name="Sternberg P.W."/>
            <person name="Mortazavi A."/>
        </authorList>
    </citation>
    <scope>NUCLEOTIDE SEQUENCE [LARGE SCALE GENOMIC DNA]</scope>
    <source>
        <strain evidence="2 3">ALL</strain>
    </source>
</reference>
<dbReference type="AlphaFoldDB" id="A0A4U5M085"/>
<keyword evidence="1" id="KW-0472">Membrane</keyword>
<evidence type="ECO:0000313" key="3">
    <source>
        <dbReference type="Proteomes" id="UP000298663"/>
    </source>
</evidence>
<dbReference type="Proteomes" id="UP000298663">
    <property type="component" value="Unassembled WGS sequence"/>
</dbReference>
<accession>A0A4U5M085</accession>
<comment type="caution">
    <text evidence="2">The sequence shown here is derived from an EMBL/GenBank/DDBJ whole genome shotgun (WGS) entry which is preliminary data.</text>
</comment>
<proteinExistence type="predicted"/>
<keyword evidence="1" id="KW-0812">Transmembrane</keyword>
<evidence type="ECO:0000313" key="2">
    <source>
        <dbReference type="EMBL" id="TKR62044.1"/>
    </source>
</evidence>
<feature type="transmembrane region" description="Helical" evidence="1">
    <location>
        <begin position="44"/>
        <end position="66"/>
    </location>
</feature>